<evidence type="ECO:0000256" key="7">
    <source>
        <dbReference type="ARBA" id="ARBA00024703"/>
    </source>
</evidence>
<dbReference type="GO" id="GO:0015031">
    <property type="term" value="P:protein transport"/>
    <property type="evidence" value="ECO:0007669"/>
    <property type="project" value="UniProtKB-KW"/>
</dbReference>
<dbReference type="EMBL" id="KB822711">
    <property type="protein sequence ID" value="ETN46196.1"/>
    <property type="molecule type" value="Genomic_DNA"/>
</dbReference>
<dbReference type="GO" id="GO:0048471">
    <property type="term" value="C:perinuclear region of cytoplasm"/>
    <property type="evidence" value="ECO:0007669"/>
    <property type="project" value="UniProtKB-SubCell"/>
</dbReference>
<dbReference type="InterPro" id="IPR029071">
    <property type="entry name" value="Ubiquitin-like_domsf"/>
</dbReference>
<evidence type="ECO:0000259" key="9">
    <source>
        <dbReference type="PROSITE" id="PS50249"/>
    </source>
</evidence>
<comment type="similarity">
    <text evidence="3">Belongs to the NPL4 family.</text>
</comment>
<evidence type="ECO:0000256" key="6">
    <source>
        <dbReference type="ARBA" id="ARBA00023010"/>
    </source>
</evidence>
<evidence type="ECO:0000256" key="2">
    <source>
        <dbReference type="ARBA" id="ARBA00004556"/>
    </source>
</evidence>
<dbReference type="FunCoup" id="W2SBT1">
    <property type="interactions" value="935"/>
</dbReference>
<dbReference type="GeneID" id="19967719"/>
<dbReference type="Pfam" id="PF05020">
    <property type="entry name" value="zf-NPL4"/>
    <property type="match status" value="1"/>
</dbReference>
<dbReference type="GO" id="GO:0031625">
    <property type="term" value="F:ubiquitin protein ligase binding"/>
    <property type="evidence" value="ECO:0007669"/>
    <property type="project" value="TreeGrafter"/>
</dbReference>
<dbReference type="SUPFAM" id="SSF54236">
    <property type="entry name" value="Ubiquitin-like"/>
    <property type="match status" value="1"/>
</dbReference>
<proteinExistence type="inferred from homology"/>
<evidence type="ECO:0000313" key="10">
    <source>
        <dbReference type="EMBL" id="ETN46196.1"/>
    </source>
</evidence>
<organism evidence="10 11">
    <name type="scientific">Cyphellophora europaea (strain CBS 101466)</name>
    <name type="common">Phialophora europaea</name>
    <dbReference type="NCBI Taxonomy" id="1220924"/>
    <lineage>
        <taxon>Eukaryota</taxon>
        <taxon>Fungi</taxon>
        <taxon>Dikarya</taxon>
        <taxon>Ascomycota</taxon>
        <taxon>Pezizomycotina</taxon>
        <taxon>Eurotiomycetes</taxon>
        <taxon>Chaetothyriomycetidae</taxon>
        <taxon>Chaetothyriales</taxon>
        <taxon>Cyphellophoraceae</taxon>
        <taxon>Cyphellophora</taxon>
    </lineage>
</organism>
<dbReference type="GO" id="GO:0031965">
    <property type="term" value="C:nuclear membrane"/>
    <property type="evidence" value="ECO:0007669"/>
    <property type="project" value="UniProtKB-SubCell"/>
</dbReference>
<accession>W2SBT1</accession>
<dbReference type="eggNOG" id="KOG2834">
    <property type="taxonomic scope" value="Eukaryota"/>
</dbReference>
<dbReference type="Pfam" id="PF05021">
    <property type="entry name" value="NPL4"/>
    <property type="match status" value="1"/>
</dbReference>
<dbReference type="OrthoDB" id="10251089at2759"/>
<dbReference type="InterPro" id="IPR007717">
    <property type="entry name" value="NPL4_C"/>
</dbReference>
<gene>
    <name evidence="10" type="ORF">HMPREF1541_00380</name>
</gene>
<evidence type="ECO:0000256" key="5">
    <source>
        <dbReference type="ARBA" id="ARBA00022816"/>
    </source>
</evidence>
<dbReference type="InParanoid" id="W2SBT1"/>
<dbReference type="STRING" id="1220924.W2SBT1"/>
<comment type="function">
    <text evidence="7">Involved in the import of nuclear-targeted proteins into the nucleus and the export of poly(A) RNA out of the nucleus. Has a role in the endoplasmic reticulum-associated degradation (ERAD) pathway.</text>
</comment>
<keyword evidence="6" id="KW-0811">Translocation</keyword>
<dbReference type="GO" id="GO:0051028">
    <property type="term" value="P:mRNA transport"/>
    <property type="evidence" value="ECO:0007669"/>
    <property type="project" value="UniProtKB-KW"/>
</dbReference>
<dbReference type="CDD" id="cd08061">
    <property type="entry name" value="MPN_NPL4"/>
    <property type="match status" value="1"/>
</dbReference>
<dbReference type="Gene3D" id="3.40.140.10">
    <property type="entry name" value="Cytidine Deaminase, domain 2"/>
    <property type="match status" value="1"/>
</dbReference>
<dbReference type="Gene3D" id="3.10.20.90">
    <property type="entry name" value="Phosphatidylinositol 3-kinase Catalytic Subunit, Chain A, domain 1"/>
    <property type="match status" value="1"/>
</dbReference>
<name>W2SBT1_CYPE1</name>
<evidence type="ECO:0000313" key="11">
    <source>
        <dbReference type="Proteomes" id="UP000030752"/>
    </source>
</evidence>
<dbReference type="Proteomes" id="UP000030752">
    <property type="component" value="Unassembled WGS sequence"/>
</dbReference>
<dbReference type="PIRSF" id="PIRSF010052">
    <property type="entry name" value="Polyub_prc_Npl4"/>
    <property type="match status" value="1"/>
</dbReference>
<dbReference type="HOGENOM" id="CLU_017172_0_0_1"/>
<dbReference type="GO" id="GO:0006511">
    <property type="term" value="P:ubiquitin-dependent protein catabolic process"/>
    <property type="evidence" value="ECO:0007669"/>
    <property type="project" value="InterPro"/>
</dbReference>
<evidence type="ECO:0000256" key="4">
    <source>
        <dbReference type="ARBA" id="ARBA00019709"/>
    </source>
</evidence>
<sequence length="634" mass="71216">MLLRFESKFGQFRLNVEPSDTFGALQSRILANLAPNADPSSVILSNKPVSSTANTERERRLADLPKVQVQQVGLKHGDKLFIGFSEQEQLSNGHANGTVSNAPRKLNGTIAIPEPSVPVIAPDVASPTLVKNPWEAVRQTPLDDRLDKKDGKIKRPRDHKMCRHGPKGMCDYCQPLEPYDQKYLDEKKIKHQSFHSHLRKINLATNKPELKSSYMPPLSEPYFRVKKDCPSGHPPWPEGICTKCQPSAITLKPQEFRMVDHVEYASADIVDKFMDFWRKSGAQRIGFLYGRYEEYEEVPLGVKAVVEAIYEPPQMGEIDGVTLLEWENEKDVDEVARLCGLERIGVVFTDLMPPEDGEGQAVCKRHIDSFFLSSLEIAFAARYQAKYSKPSKWSETGRFGSNFVTCVVTGDEDETITIKAYQASNSAVEMVRADIVEPSADPSVMLVQSEDDESITGKARYIPDVFYRRINEYGASVQENAKPSFPVEYLLVSLTAGMPINPRPMFSRNTFPIENREVVAAGQDPRDVAKQLRSSSEEIQAVSDFHLLCYLHGMSVLSKEEEAMLCKVAAEHDVADAMQLAHSSGWKTLMAILDNYGERPLKRSWLSATDEDIQRSSSPSEQLAKRFKQARIQP</sequence>
<evidence type="ECO:0000256" key="8">
    <source>
        <dbReference type="SAM" id="MobiDB-lite"/>
    </source>
</evidence>
<dbReference type="PROSITE" id="PS50249">
    <property type="entry name" value="MPN"/>
    <property type="match status" value="1"/>
</dbReference>
<reference evidence="10 11" key="1">
    <citation type="submission" date="2013-03" db="EMBL/GenBank/DDBJ databases">
        <title>The Genome Sequence of Phialophora europaea CBS 101466.</title>
        <authorList>
            <consortium name="The Broad Institute Genomics Platform"/>
            <person name="Cuomo C."/>
            <person name="de Hoog S."/>
            <person name="Gorbushina A."/>
            <person name="Walker B."/>
            <person name="Young S.K."/>
            <person name="Zeng Q."/>
            <person name="Gargeya S."/>
            <person name="Fitzgerald M."/>
            <person name="Haas B."/>
            <person name="Abouelleil A."/>
            <person name="Allen A.W."/>
            <person name="Alvarado L."/>
            <person name="Arachchi H.M."/>
            <person name="Berlin A.M."/>
            <person name="Chapman S.B."/>
            <person name="Gainer-Dewar J."/>
            <person name="Goldberg J."/>
            <person name="Griggs A."/>
            <person name="Gujja S."/>
            <person name="Hansen M."/>
            <person name="Howarth C."/>
            <person name="Imamovic A."/>
            <person name="Ireland A."/>
            <person name="Larimer J."/>
            <person name="McCowan C."/>
            <person name="Murphy C."/>
            <person name="Pearson M."/>
            <person name="Poon T.W."/>
            <person name="Priest M."/>
            <person name="Roberts A."/>
            <person name="Saif S."/>
            <person name="Shea T."/>
            <person name="Sisk P."/>
            <person name="Sykes S."/>
            <person name="Wortman J."/>
            <person name="Nusbaum C."/>
            <person name="Birren B."/>
        </authorList>
    </citation>
    <scope>NUCLEOTIDE SEQUENCE [LARGE SCALE GENOMIC DNA]</scope>
    <source>
        <strain evidence="10 11">CBS 101466</strain>
    </source>
</reference>
<dbReference type="InterPro" id="IPR037518">
    <property type="entry name" value="MPN"/>
</dbReference>
<evidence type="ECO:0000256" key="1">
    <source>
        <dbReference type="ARBA" id="ARBA00004335"/>
    </source>
</evidence>
<feature type="domain" description="MPN" evidence="9">
    <location>
        <begin position="262"/>
        <end position="399"/>
    </location>
</feature>
<feature type="region of interest" description="Disordered" evidence="8">
    <location>
        <begin position="612"/>
        <end position="634"/>
    </location>
</feature>
<keyword evidence="11" id="KW-1185">Reference proteome</keyword>
<dbReference type="AlphaFoldDB" id="W2SBT1"/>
<protein>
    <recommendedName>
        <fullName evidence="4">Nuclear protein localization protein 4</fullName>
    </recommendedName>
</protein>
<dbReference type="PANTHER" id="PTHR12710:SF0">
    <property type="entry name" value="NUCLEAR PROTEIN LOCALIZATION PROTEIN 4 HOMOLOG"/>
    <property type="match status" value="1"/>
</dbReference>
<comment type="subcellular location">
    <subcellularLocation>
        <location evidence="2">Cytoplasm</location>
        <location evidence="2">Perinuclear region</location>
    </subcellularLocation>
    <subcellularLocation>
        <location evidence="1">Nucleus membrane</location>
        <topology evidence="1">Peripheral membrane protein</topology>
        <orientation evidence="1">Cytoplasmic side</orientation>
    </subcellularLocation>
</comment>
<dbReference type="PANTHER" id="PTHR12710">
    <property type="entry name" value="NUCLEAR PROTEIN LOCALIZATION 4"/>
    <property type="match status" value="1"/>
</dbReference>
<keyword evidence="6" id="KW-0653">Protein transport</keyword>
<dbReference type="InterPro" id="IPR016563">
    <property type="entry name" value="Npl4"/>
</dbReference>
<keyword evidence="5" id="KW-0813">Transport</keyword>
<dbReference type="InterPro" id="IPR007716">
    <property type="entry name" value="NPL4_Zn-bd_put"/>
</dbReference>
<dbReference type="RefSeq" id="XP_008710908.1">
    <property type="nucleotide sequence ID" value="XM_008712686.1"/>
</dbReference>
<feature type="compositionally biased region" description="Basic residues" evidence="8">
    <location>
        <begin position="625"/>
        <end position="634"/>
    </location>
</feature>
<dbReference type="VEuPathDB" id="FungiDB:HMPREF1541_00380"/>
<keyword evidence="5" id="KW-0509">mRNA transport</keyword>
<evidence type="ECO:0000256" key="3">
    <source>
        <dbReference type="ARBA" id="ARBA00011025"/>
    </source>
</evidence>
<dbReference type="GO" id="GO:0043130">
    <property type="term" value="F:ubiquitin binding"/>
    <property type="evidence" value="ECO:0007669"/>
    <property type="project" value="TreeGrafter"/>
</dbReference>